<proteinExistence type="predicted"/>
<feature type="domain" description="YdhG-like" evidence="1">
    <location>
        <begin position="24"/>
        <end position="117"/>
    </location>
</feature>
<organism evidence="2 3">
    <name type="scientific">Pinibacter aurantiacus</name>
    <dbReference type="NCBI Taxonomy" id="2851599"/>
    <lineage>
        <taxon>Bacteria</taxon>
        <taxon>Pseudomonadati</taxon>
        <taxon>Bacteroidota</taxon>
        <taxon>Chitinophagia</taxon>
        <taxon>Chitinophagales</taxon>
        <taxon>Chitinophagaceae</taxon>
        <taxon>Pinibacter</taxon>
    </lineage>
</organism>
<protein>
    <submittedName>
        <fullName evidence="2">YdeI/OmpD-associated family protein</fullName>
    </submittedName>
</protein>
<dbReference type="Pfam" id="PF08818">
    <property type="entry name" value="DUF1801"/>
    <property type="match status" value="1"/>
</dbReference>
<evidence type="ECO:0000259" key="1">
    <source>
        <dbReference type="Pfam" id="PF08818"/>
    </source>
</evidence>
<dbReference type="Pfam" id="PF13376">
    <property type="entry name" value="OmdA"/>
    <property type="match status" value="1"/>
</dbReference>
<dbReference type="AlphaFoldDB" id="A0A9E2S9X8"/>
<dbReference type="Proteomes" id="UP000812270">
    <property type="component" value="Unassembled WGS sequence"/>
</dbReference>
<dbReference type="RefSeq" id="WP_217789590.1">
    <property type="nucleotide sequence ID" value="NZ_JAHSPG010000001.1"/>
</dbReference>
<accession>A0A9E2S9X8</accession>
<name>A0A9E2S9X8_9BACT</name>
<sequence>MPTAKKDAPKEITNYIKEMPEFSKAICTKLRSIILNADDSLVEEWKWGPHYASNGMVCGYGAFKQHVKLTFFNGDAMKDAKKLFNHCVDNEFSRSIKYVDASELDEKTLTAYIKESVAINKKGYKRVVKNKDVDTPEDLEKALAKSKKAKTFYDALTYGYKKEFVEWVTTAKREETRNDRIAKIVAMCEEGRTLNDKYR</sequence>
<evidence type="ECO:0000313" key="3">
    <source>
        <dbReference type="Proteomes" id="UP000812270"/>
    </source>
</evidence>
<comment type="caution">
    <text evidence="2">The sequence shown here is derived from an EMBL/GenBank/DDBJ whole genome shotgun (WGS) entry which is preliminary data.</text>
</comment>
<evidence type="ECO:0000313" key="2">
    <source>
        <dbReference type="EMBL" id="MBV4356050.1"/>
    </source>
</evidence>
<dbReference type="EMBL" id="JAHSPG010000001">
    <property type="protein sequence ID" value="MBV4356050.1"/>
    <property type="molecule type" value="Genomic_DNA"/>
</dbReference>
<keyword evidence="3" id="KW-1185">Reference proteome</keyword>
<dbReference type="InterPro" id="IPR014922">
    <property type="entry name" value="YdhG-like"/>
</dbReference>
<reference evidence="2" key="1">
    <citation type="submission" date="2021-06" db="EMBL/GenBank/DDBJ databases">
        <authorList>
            <person name="Huq M.A."/>
        </authorList>
    </citation>
    <scope>NUCLEOTIDE SEQUENCE</scope>
    <source>
        <strain evidence="2">MAH-26</strain>
    </source>
</reference>
<gene>
    <name evidence="2" type="ORF">KTO63_02750</name>
</gene>